<protein>
    <submittedName>
        <fullName evidence="2">Uncharacterized protein</fullName>
    </submittedName>
</protein>
<dbReference type="EMBL" id="BPLQ01000191">
    <property type="protein sequence ID" value="GIX68649.1"/>
    <property type="molecule type" value="Genomic_DNA"/>
</dbReference>
<evidence type="ECO:0000256" key="1">
    <source>
        <dbReference type="SAM" id="MobiDB-lite"/>
    </source>
</evidence>
<evidence type="ECO:0000313" key="3">
    <source>
        <dbReference type="Proteomes" id="UP001054837"/>
    </source>
</evidence>
<keyword evidence="3" id="KW-1185">Reference proteome</keyword>
<feature type="region of interest" description="Disordered" evidence="1">
    <location>
        <begin position="79"/>
        <end position="120"/>
    </location>
</feature>
<proteinExistence type="predicted"/>
<organism evidence="2 3">
    <name type="scientific">Caerostris darwini</name>
    <dbReference type="NCBI Taxonomy" id="1538125"/>
    <lineage>
        <taxon>Eukaryota</taxon>
        <taxon>Metazoa</taxon>
        <taxon>Ecdysozoa</taxon>
        <taxon>Arthropoda</taxon>
        <taxon>Chelicerata</taxon>
        <taxon>Arachnida</taxon>
        <taxon>Araneae</taxon>
        <taxon>Araneomorphae</taxon>
        <taxon>Entelegynae</taxon>
        <taxon>Araneoidea</taxon>
        <taxon>Araneidae</taxon>
        <taxon>Caerostris</taxon>
    </lineage>
</organism>
<evidence type="ECO:0000313" key="2">
    <source>
        <dbReference type="EMBL" id="GIX68649.1"/>
    </source>
</evidence>
<dbReference type="AlphaFoldDB" id="A0AAV4M8F3"/>
<gene>
    <name evidence="2" type="ORF">CDAR_47641</name>
</gene>
<reference evidence="2 3" key="1">
    <citation type="submission" date="2021-06" db="EMBL/GenBank/DDBJ databases">
        <title>Caerostris darwini draft genome.</title>
        <authorList>
            <person name="Kono N."/>
            <person name="Arakawa K."/>
        </authorList>
    </citation>
    <scope>NUCLEOTIDE SEQUENCE [LARGE SCALE GENOMIC DNA]</scope>
</reference>
<feature type="compositionally biased region" description="Polar residues" evidence="1">
    <location>
        <begin position="84"/>
        <end position="98"/>
    </location>
</feature>
<sequence length="120" mass="13367">MNAVISQLKIVQGVHDLSPFGDDFLNQGAANQTTSTRKRAFTESRACETRDLQSGDRWLFLFHLVDKVKLLKTLSLKSEPKAKINSQNHPSSLLQKQNGCLGFRAQPRGSPRGSSMPDDR</sequence>
<name>A0AAV4M8F3_9ARAC</name>
<dbReference type="Proteomes" id="UP001054837">
    <property type="component" value="Unassembled WGS sequence"/>
</dbReference>
<comment type="caution">
    <text evidence="2">The sequence shown here is derived from an EMBL/GenBank/DDBJ whole genome shotgun (WGS) entry which is preliminary data.</text>
</comment>
<accession>A0AAV4M8F3</accession>